<name>A0A1V9ZLZ4_ACHHY</name>
<comment type="caution">
    <text evidence="9">The sequence shown here is derived from an EMBL/GenBank/DDBJ whole genome shotgun (WGS) entry which is preliminary data.</text>
</comment>
<feature type="transmembrane region" description="Helical" evidence="7">
    <location>
        <begin position="51"/>
        <end position="69"/>
    </location>
</feature>
<feature type="transmembrane region" description="Helical" evidence="7">
    <location>
        <begin position="141"/>
        <end position="165"/>
    </location>
</feature>
<feature type="transmembrane region" description="Helical" evidence="7">
    <location>
        <begin position="20"/>
        <end position="39"/>
    </location>
</feature>
<evidence type="ECO:0000313" key="9">
    <source>
        <dbReference type="EMBL" id="OQR99014.1"/>
    </source>
</evidence>
<dbReference type="GO" id="GO:0005794">
    <property type="term" value="C:Golgi apparatus"/>
    <property type="evidence" value="ECO:0007669"/>
    <property type="project" value="TreeGrafter"/>
</dbReference>
<dbReference type="OrthoDB" id="5977743at2759"/>
<dbReference type="Proteomes" id="UP000243579">
    <property type="component" value="Unassembled WGS sequence"/>
</dbReference>
<dbReference type="PANTHER" id="PTHR22883:SF488">
    <property type="entry name" value="PALMITOYLTRANSFERASE"/>
    <property type="match status" value="1"/>
</dbReference>
<reference evidence="9 10" key="1">
    <citation type="journal article" date="2014" name="Genome Biol. Evol.">
        <title>The secreted proteins of Achlya hypogyna and Thraustotheca clavata identify the ancestral oomycete secretome and reveal gene acquisitions by horizontal gene transfer.</title>
        <authorList>
            <person name="Misner I."/>
            <person name="Blouin N."/>
            <person name="Leonard G."/>
            <person name="Richards T.A."/>
            <person name="Lane C.E."/>
        </authorList>
    </citation>
    <scope>NUCLEOTIDE SEQUENCE [LARGE SCALE GENOMIC DNA]</scope>
    <source>
        <strain evidence="9 10">ATCC 48635</strain>
    </source>
</reference>
<gene>
    <name evidence="9" type="ORF">ACHHYP_07389</name>
</gene>
<dbReference type="PANTHER" id="PTHR22883">
    <property type="entry name" value="ZINC FINGER DHHC DOMAIN CONTAINING PROTEIN"/>
    <property type="match status" value="1"/>
</dbReference>
<feature type="domain" description="Palmitoyltransferase DHHC" evidence="8">
    <location>
        <begin position="96"/>
        <end position="236"/>
    </location>
</feature>
<accession>A0A1V9ZLZ4</accession>
<keyword evidence="4 7" id="KW-1133">Transmembrane helix</keyword>
<evidence type="ECO:0000256" key="1">
    <source>
        <dbReference type="ARBA" id="ARBA00004141"/>
    </source>
</evidence>
<dbReference type="InterPro" id="IPR001594">
    <property type="entry name" value="Palmitoyltrfase_DHHC"/>
</dbReference>
<comment type="subcellular location">
    <subcellularLocation>
        <location evidence="1">Membrane</location>
        <topology evidence="1">Multi-pass membrane protein</topology>
    </subcellularLocation>
</comment>
<evidence type="ECO:0000256" key="2">
    <source>
        <dbReference type="ARBA" id="ARBA00022679"/>
    </source>
</evidence>
<dbReference type="GO" id="GO:0019706">
    <property type="term" value="F:protein-cysteine S-palmitoyltransferase activity"/>
    <property type="evidence" value="ECO:0007669"/>
    <property type="project" value="UniProtKB-EC"/>
</dbReference>
<dbReference type="PROSITE" id="PS50216">
    <property type="entry name" value="DHHC"/>
    <property type="match status" value="1"/>
</dbReference>
<organism evidence="9 10">
    <name type="scientific">Achlya hypogyna</name>
    <name type="common">Oomycete</name>
    <name type="synonym">Protoachlya hypogyna</name>
    <dbReference type="NCBI Taxonomy" id="1202772"/>
    <lineage>
        <taxon>Eukaryota</taxon>
        <taxon>Sar</taxon>
        <taxon>Stramenopiles</taxon>
        <taxon>Oomycota</taxon>
        <taxon>Saprolegniomycetes</taxon>
        <taxon>Saprolegniales</taxon>
        <taxon>Achlyaceae</taxon>
        <taxon>Achlya</taxon>
    </lineage>
</organism>
<feature type="transmembrane region" description="Helical" evidence="7">
    <location>
        <begin position="197"/>
        <end position="217"/>
    </location>
</feature>
<evidence type="ECO:0000256" key="5">
    <source>
        <dbReference type="ARBA" id="ARBA00023136"/>
    </source>
</evidence>
<keyword evidence="6 7" id="KW-0012">Acyltransferase</keyword>
<dbReference type="GO" id="GO:0016020">
    <property type="term" value="C:membrane"/>
    <property type="evidence" value="ECO:0007669"/>
    <property type="project" value="UniProtKB-SubCell"/>
</dbReference>
<evidence type="ECO:0000313" key="10">
    <source>
        <dbReference type="Proteomes" id="UP000243579"/>
    </source>
</evidence>
<keyword evidence="10" id="KW-1185">Reference proteome</keyword>
<dbReference type="STRING" id="1202772.A0A1V9ZLZ4"/>
<protein>
    <recommendedName>
        <fullName evidence="7">Palmitoyltransferase</fullName>
        <ecNumber evidence="7">2.3.1.225</ecNumber>
    </recommendedName>
</protein>
<dbReference type="GO" id="GO:0005783">
    <property type="term" value="C:endoplasmic reticulum"/>
    <property type="evidence" value="ECO:0007669"/>
    <property type="project" value="TreeGrafter"/>
</dbReference>
<comment type="catalytic activity">
    <reaction evidence="7">
        <text>L-cysteinyl-[protein] + hexadecanoyl-CoA = S-hexadecanoyl-L-cysteinyl-[protein] + CoA</text>
        <dbReference type="Rhea" id="RHEA:36683"/>
        <dbReference type="Rhea" id="RHEA-COMP:10131"/>
        <dbReference type="Rhea" id="RHEA-COMP:11032"/>
        <dbReference type="ChEBI" id="CHEBI:29950"/>
        <dbReference type="ChEBI" id="CHEBI:57287"/>
        <dbReference type="ChEBI" id="CHEBI:57379"/>
        <dbReference type="ChEBI" id="CHEBI:74151"/>
        <dbReference type="EC" id="2.3.1.225"/>
    </reaction>
</comment>
<dbReference type="EC" id="2.3.1.225" evidence="7"/>
<comment type="domain">
    <text evidence="7">The DHHC domain is required for palmitoyltransferase activity.</text>
</comment>
<keyword evidence="3 7" id="KW-0812">Transmembrane</keyword>
<dbReference type="Pfam" id="PF01529">
    <property type="entry name" value="DHHC"/>
    <property type="match status" value="1"/>
</dbReference>
<proteinExistence type="inferred from homology"/>
<dbReference type="InterPro" id="IPR039859">
    <property type="entry name" value="PFA4/ZDH16/20/ERF2-like"/>
</dbReference>
<evidence type="ECO:0000256" key="3">
    <source>
        <dbReference type="ARBA" id="ARBA00022692"/>
    </source>
</evidence>
<keyword evidence="5 7" id="KW-0472">Membrane</keyword>
<evidence type="ECO:0000256" key="7">
    <source>
        <dbReference type="RuleBase" id="RU079119"/>
    </source>
</evidence>
<evidence type="ECO:0000256" key="4">
    <source>
        <dbReference type="ARBA" id="ARBA00022989"/>
    </source>
</evidence>
<evidence type="ECO:0000259" key="8">
    <source>
        <dbReference type="Pfam" id="PF01529"/>
    </source>
</evidence>
<keyword evidence="2 7" id="KW-0808">Transferase</keyword>
<comment type="similarity">
    <text evidence="7">Belongs to the DHHC palmitoyltransferase family.</text>
</comment>
<dbReference type="GO" id="GO:0006612">
    <property type="term" value="P:protein targeting to membrane"/>
    <property type="evidence" value="ECO:0007669"/>
    <property type="project" value="TreeGrafter"/>
</dbReference>
<dbReference type="EMBL" id="JNBR01000075">
    <property type="protein sequence ID" value="OQR99014.1"/>
    <property type="molecule type" value="Genomic_DNA"/>
</dbReference>
<sequence length="305" mass="34272">MVVVRAAKRVWAWFFEERNCIFQVFYLTLLTISYGVLVTEAWGSLGLGDQIIAAFFALSCAGLFFRVSLADPGVITLANIRDQQVYADHDALYPRGRVCRTCKTIKIPRSKHCRVCDHCVARFDHHCIWVNTCIAKHNYNAFFCFLVTNVCGSAHLVYILCAYFIHKMTAKIANAHDLSRDFASQVLTEIISSPEHARVAFVASLSIGVWFLVSLLLGCQMGRVVRNCTANEHFKRQRLRKDHAEDDPAPKRPVALDMAWGGVGLVDEVAAQALSVDDIERNPYDKGVMYNMRDAFDLGAKDKSS</sequence>
<evidence type="ECO:0000256" key="6">
    <source>
        <dbReference type="ARBA" id="ARBA00023315"/>
    </source>
</evidence>
<dbReference type="AlphaFoldDB" id="A0A1V9ZLZ4"/>